<dbReference type="AlphaFoldDB" id="G9Y7M8"/>
<dbReference type="Proteomes" id="UP000005959">
    <property type="component" value="Unassembled WGS sequence"/>
</dbReference>
<protein>
    <submittedName>
        <fullName evidence="1">Uncharacterized protein</fullName>
    </submittedName>
</protein>
<gene>
    <name evidence="1" type="ORF">HMPREF0454_02552</name>
</gene>
<sequence>MPGYYLTLTPKPMARLVSKNAPFSHVAFSARGVCSVIHQVVYVKNPAAAGLAEMLAKY</sequence>
<proteinExistence type="predicted"/>
<evidence type="ECO:0000313" key="2">
    <source>
        <dbReference type="Proteomes" id="UP000005959"/>
    </source>
</evidence>
<name>G9Y7M8_HAFAL</name>
<evidence type="ECO:0000313" key="1">
    <source>
        <dbReference type="EMBL" id="EHM41875.1"/>
    </source>
</evidence>
<dbReference type="EMBL" id="AGCI01000062">
    <property type="protein sequence ID" value="EHM41875.1"/>
    <property type="molecule type" value="Genomic_DNA"/>
</dbReference>
<organism evidence="1 2">
    <name type="scientific">Hafnia alvei ATCC 51873</name>
    <dbReference type="NCBI Taxonomy" id="1002364"/>
    <lineage>
        <taxon>Bacteria</taxon>
        <taxon>Pseudomonadati</taxon>
        <taxon>Pseudomonadota</taxon>
        <taxon>Gammaproteobacteria</taxon>
        <taxon>Enterobacterales</taxon>
        <taxon>Hafniaceae</taxon>
        <taxon>Hafnia</taxon>
    </lineage>
</organism>
<dbReference type="HOGENOM" id="CLU_2973129_0_0_6"/>
<comment type="caution">
    <text evidence="1">The sequence shown here is derived from an EMBL/GenBank/DDBJ whole genome shotgun (WGS) entry which is preliminary data.</text>
</comment>
<dbReference type="PATRIC" id="fig|1002364.3.peg.2294"/>
<reference evidence="1 2" key="1">
    <citation type="submission" date="2011-08" db="EMBL/GenBank/DDBJ databases">
        <authorList>
            <person name="Weinstock G."/>
            <person name="Sodergren E."/>
            <person name="Clifton S."/>
            <person name="Fulton L."/>
            <person name="Fulton B."/>
            <person name="Courtney L."/>
            <person name="Fronick C."/>
            <person name="Harrison M."/>
            <person name="Strong C."/>
            <person name="Farmer C."/>
            <person name="Delahaunty K."/>
            <person name="Markovic C."/>
            <person name="Hall O."/>
            <person name="Minx P."/>
            <person name="Tomlinson C."/>
            <person name="Mitreva M."/>
            <person name="Hou S."/>
            <person name="Chen J."/>
            <person name="Wollam A."/>
            <person name="Pepin K.H."/>
            <person name="Johnson M."/>
            <person name="Bhonagiri V."/>
            <person name="Zhang X."/>
            <person name="Suruliraj S."/>
            <person name="Warren W."/>
            <person name="Chinwalla A."/>
            <person name="Mardis E.R."/>
            <person name="Wilson R.K."/>
        </authorList>
    </citation>
    <scope>NUCLEOTIDE SEQUENCE [LARGE SCALE GENOMIC DNA]</scope>
    <source>
        <strain evidence="1 2">ATCC 51873</strain>
    </source>
</reference>
<accession>G9Y7M8</accession>